<dbReference type="SUPFAM" id="SSF54427">
    <property type="entry name" value="NTF2-like"/>
    <property type="match status" value="1"/>
</dbReference>
<dbReference type="Proteomes" id="UP001440984">
    <property type="component" value="Unassembled WGS sequence"/>
</dbReference>
<dbReference type="InterPro" id="IPR032710">
    <property type="entry name" value="NTF2-like_dom_sf"/>
</dbReference>
<sequence>MTDIDPQALADRYVALWTEPDPAARWRMITQLWSPDGTHNLLPLEEMIKEAAELGFAAPTLSCRGHAAIERRVSRSYDRFVATGEYTFRARPGALRVGDVVKFEWESVQVDGDVVAGGGSEVLLLGEDGTIRKDTMFPH</sequence>
<accession>A0ABV0LJB7</accession>
<organism evidence="1 2">
    <name type="scientific">Amycolatopsis melonis</name>
    <dbReference type="NCBI Taxonomy" id="3156488"/>
    <lineage>
        <taxon>Bacteria</taxon>
        <taxon>Bacillati</taxon>
        <taxon>Actinomycetota</taxon>
        <taxon>Actinomycetes</taxon>
        <taxon>Pseudonocardiales</taxon>
        <taxon>Pseudonocardiaceae</taxon>
        <taxon>Amycolatopsis</taxon>
    </lineage>
</organism>
<evidence type="ECO:0000313" key="1">
    <source>
        <dbReference type="EMBL" id="MEQ0562281.1"/>
    </source>
</evidence>
<evidence type="ECO:0000313" key="2">
    <source>
        <dbReference type="Proteomes" id="UP001440984"/>
    </source>
</evidence>
<dbReference type="EMBL" id="JBDZYD010000009">
    <property type="protein sequence ID" value="MEQ0562281.1"/>
    <property type="molecule type" value="Genomic_DNA"/>
</dbReference>
<reference evidence="1 2" key="1">
    <citation type="submission" date="2024-05" db="EMBL/GenBank/DDBJ databases">
        <authorList>
            <person name="Zhao H."/>
            <person name="Xu Y."/>
            <person name="Lin S."/>
            <person name="Spain J.C."/>
            <person name="Zhou N.-Y."/>
        </authorList>
    </citation>
    <scope>NUCLEOTIDE SEQUENCE [LARGE SCALE GENOMIC DNA]</scope>
    <source>
        <strain evidence="1 2">NEAU-NG30</strain>
    </source>
</reference>
<gene>
    <name evidence="1" type="ORF">ABJI51_24625</name>
</gene>
<name>A0ABV0LJB7_9PSEU</name>
<dbReference type="Gene3D" id="3.10.450.50">
    <property type="match status" value="1"/>
</dbReference>
<protein>
    <recommendedName>
        <fullName evidence="3">SnoaL-like domain-containing protein</fullName>
    </recommendedName>
</protein>
<keyword evidence="2" id="KW-1185">Reference proteome</keyword>
<evidence type="ECO:0008006" key="3">
    <source>
        <dbReference type="Google" id="ProtNLM"/>
    </source>
</evidence>
<dbReference type="RefSeq" id="WP_348953764.1">
    <property type="nucleotide sequence ID" value="NZ_JBDZYD010000009.1"/>
</dbReference>
<comment type="caution">
    <text evidence="1">The sequence shown here is derived from an EMBL/GenBank/DDBJ whole genome shotgun (WGS) entry which is preliminary data.</text>
</comment>
<proteinExistence type="predicted"/>